<evidence type="ECO:0000313" key="2">
    <source>
        <dbReference type="Proteomes" id="UP000243745"/>
    </source>
</evidence>
<sequence length="69" mass="7845">MDDIETGMDLEVISKEINSKDPKAGRVFDLCARQGYSLDDIAIMEGLTERQMRYIKNKIKQFGVSMTTV</sequence>
<reference evidence="1 2" key="1">
    <citation type="submission" date="2016-10" db="EMBL/GenBank/DDBJ databases">
        <authorList>
            <person name="Varghese N."/>
            <person name="Submissions S."/>
        </authorList>
    </citation>
    <scope>NUCLEOTIDE SEQUENCE [LARGE SCALE GENOMIC DNA]</scope>
    <source>
        <strain evidence="1 2">DSM 1361</strain>
    </source>
</reference>
<organism evidence="1 2">
    <name type="scientific">Ruminobacter amylophilus</name>
    <dbReference type="NCBI Taxonomy" id="867"/>
    <lineage>
        <taxon>Bacteria</taxon>
        <taxon>Pseudomonadati</taxon>
        <taxon>Pseudomonadota</taxon>
        <taxon>Gammaproteobacteria</taxon>
        <taxon>Aeromonadales</taxon>
        <taxon>Succinivibrionaceae</taxon>
        <taxon>Ruminobacter</taxon>
    </lineage>
</organism>
<dbReference type="Proteomes" id="UP000243745">
    <property type="component" value="Unassembled WGS sequence"/>
</dbReference>
<proteinExistence type="predicted"/>
<evidence type="ECO:0000313" key="1">
    <source>
        <dbReference type="EMBL" id="SFP16033.1"/>
    </source>
</evidence>
<accession>A0A662ZGD9</accession>
<dbReference type="EMBL" id="FOXF01000006">
    <property type="protein sequence ID" value="SFP16033.1"/>
    <property type="molecule type" value="Genomic_DNA"/>
</dbReference>
<protein>
    <submittedName>
        <fullName evidence="1">Uncharacterized protein</fullName>
    </submittedName>
</protein>
<keyword evidence="2" id="KW-1185">Reference proteome</keyword>
<dbReference type="AlphaFoldDB" id="A0A662ZGD9"/>
<name>A0A662ZGD9_9GAMM</name>
<gene>
    <name evidence="1" type="ORF">SAMN02910344_00603</name>
</gene>